<keyword evidence="7" id="KW-0251">Elongation factor</keyword>
<dbReference type="EMBL" id="NFKM01000003">
    <property type="protein sequence ID" value="OUP61494.1"/>
    <property type="molecule type" value="Genomic_DNA"/>
</dbReference>
<dbReference type="InterPro" id="IPR053905">
    <property type="entry name" value="EF-G-like_DII"/>
</dbReference>
<dbReference type="CDD" id="cd10912">
    <property type="entry name" value="PIN_YacP-like"/>
    <property type="match status" value="1"/>
</dbReference>
<keyword evidence="2" id="KW-0547">Nucleotide-binding</keyword>
<dbReference type="InterPro" id="IPR014721">
    <property type="entry name" value="Ribsml_uS5_D2-typ_fold_subgr"/>
</dbReference>
<dbReference type="Gene3D" id="3.30.230.10">
    <property type="match status" value="1"/>
</dbReference>
<dbReference type="Gene3D" id="2.40.30.10">
    <property type="entry name" value="Translation factors"/>
    <property type="match status" value="1"/>
</dbReference>
<feature type="domain" description="Tr-type G" evidence="6">
    <location>
        <begin position="1"/>
        <end position="223"/>
    </location>
</feature>
<dbReference type="InterPro" id="IPR005225">
    <property type="entry name" value="Small_GTP-bd"/>
</dbReference>
<dbReference type="PROSITE" id="PS00301">
    <property type="entry name" value="G_TR_1"/>
    <property type="match status" value="1"/>
</dbReference>
<evidence type="ECO:0000256" key="4">
    <source>
        <dbReference type="ARBA" id="ARBA00023134"/>
    </source>
</evidence>
<gene>
    <name evidence="7" type="ORF">B5F14_02575</name>
</gene>
<dbReference type="InterPro" id="IPR000795">
    <property type="entry name" value="T_Tr_GTP-bd_dom"/>
</dbReference>
<comment type="function">
    <text evidence="1">Abolishes the inhibitory effect of tetracyclin on protein synthesis by a non-covalent modification of the ribosomes.</text>
</comment>
<evidence type="ECO:0000256" key="5">
    <source>
        <dbReference type="ARBA" id="ARBA00023251"/>
    </source>
</evidence>
<dbReference type="GO" id="GO:0005525">
    <property type="term" value="F:GTP binding"/>
    <property type="evidence" value="ECO:0007669"/>
    <property type="project" value="UniProtKB-KW"/>
</dbReference>
<evidence type="ECO:0000256" key="1">
    <source>
        <dbReference type="ARBA" id="ARBA00003987"/>
    </source>
</evidence>
<sequence length="835" mass="94706">MKRICVGILAHVDAGKTTCVESMLYNAGNIRKMGRVDHQDTFLDYDQQERDRGITIYSKEANYKWNDSEIYILDTPGHVDFSSEMERVLSVLDLAIVLINGQDGVQSHTQTIWKCLEHYKVPTLIFINKMDISYQAKEELMEDLITKIHSNCIDYLDSQKDEKLALVNENMLNEYLEEGKISLESIQSSIYKRECFPSFFGSALKNEGIIELMDALCELSLPKVYPDEFGARIFKISSDEKNNRLVHVKITGGTLSAKQKLSEEEKIDQIRIYSGRQFTMVDTAEAGMVCALKGLNGFEAGQGLGFEKDMSKPLLNAYMNYELLLPEGVDALQMMRYLNILSGQDPSLEIYYDEDRKKISLSVMGAVQIEVLQKLIKDRTGVSVGFSNGSIVYKETIKESVNGAGHFEPLRHYAEVHVRLEPLKDKERIEIASEVSQDELSAAWQKQILSSLHKIHHKGVLTGSMLTGVKIILTAGKGHLKHTEGQDFYQASKRAVRQALKKAENILLEPYYRFELIVPGEVLSRALYDLETRKAQVEIKDNLDQTMTIKGIGPVANLRNYQMDVAAYTKGMGRFSCELDGYYPCQDQEAIVAKIGYDDQKDLANPSGSVFCAHGAGYYVPWDEADEMMHIQPKESGSSTYQSTRYKVNEEEIKRVFEAAGGRNKKEKKQMRKPKKDLDMKKTTIQSNKESCLIVDGYNMIFAWEELKQLAKENIGMARERLIDLLVNYQGYRGIRLILVFDAYRIKDNATHTEHRANVDIVYTKTSQTADAYIEKAVHDLKGKYVLSVASSDGLIQNAIFAQGAKRVSSRELELQVNNVNKKAMQVLKEKYLDK</sequence>
<evidence type="ECO:0000259" key="6">
    <source>
        <dbReference type="PROSITE" id="PS51722"/>
    </source>
</evidence>
<dbReference type="SUPFAM" id="SSF54980">
    <property type="entry name" value="EF-G C-terminal domain-like"/>
    <property type="match status" value="2"/>
</dbReference>
<evidence type="ECO:0000256" key="2">
    <source>
        <dbReference type="ARBA" id="ARBA00022741"/>
    </source>
</evidence>
<dbReference type="InterPro" id="IPR020568">
    <property type="entry name" value="Ribosomal_Su5_D2-typ_SF"/>
</dbReference>
<dbReference type="NCBIfam" id="TIGR00231">
    <property type="entry name" value="small_GTP"/>
    <property type="match status" value="1"/>
</dbReference>
<accession>A0A1Y4LY25</accession>
<dbReference type="AlphaFoldDB" id="A0A1Y4LY25"/>
<evidence type="ECO:0000313" key="7">
    <source>
        <dbReference type="EMBL" id="OUP61494.1"/>
    </source>
</evidence>
<dbReference type="Gene3D" id="3.30.70.240">
    <property type="match status" value="1"/>
</dbReference>
<dbReference type="InterPro" id="IPR027417">
    <property type="entry name" value="P-loop_NTPase"/>
</dbReference>
<dbReference type="Gene3D" id="3.40.50.300">
    <property type="entry name" value="P-loop containing nucleotide triphosphate hydrolases"/>
    <property type="match status" value="1"/>
</dbReference>
<dbReference type="GO" id="GO:0032790">
    <property type="term" value="P:ribosome disassembly"/>
    <property type="evidence" value="ECO:0007669"/>
    <property type="project" value="TreeGrafter"/>
</dbReference>
<dbReference type="Gene3D" id="3.30.70.870">
    <property type="entry name" value="Elongation Factor G (Translational Gtpase), domain 3"/>
    <property type="match status" value="1"/>
</dbReference>
<proteinExistence type="predicted"/>
<dbReference type="PRINTS" id="PR00315">
    <property type="entry name" value="ELONGATNFCT"/>
</dbReference>
<reference evidence="8" key="1">
    <citation type="submission" date="2017-04" db="EMBL/GenBank/DDBJ databases">
        <title>Function of individual gut microbiota members based on whole genome sequencing of pure cultures obtained from chicken caecum.</title>
        <authorList>
            <person name="Medvecky M."/>
            <person name="Cejkova D."/>
            <person name="Polansky O."/>
            <person name="Karasova D."/>
            <person name="Kubasova T."/>
            <person name="Cizek A."/>
            <person name="Rychlik I."/>
        </authorList>
    </citation>
    <scope>NUCLEOTIDE SEQUENCE [LARGE SCALE GENOMIC DNA]</scope>
    <source>
        <strain evidence="8">An178</strain>
    </source>
</reference>
<dbReference type="PANTHER" id="PTHR43261:SF1">
    <property type="entry name" value="RIBOSOME-RELEASING FACTOR 2, MITOCHONDRIAL"/>
    <property type="match status" value="1"/>
</dbReference>
<dbReference type="SUPFAM" id="SSF54211">
    <property type="entry name" value="Ribosomal protein S5 domain 2-like"/>
    <property type="match status" value="1"/>
</dbReference>
<dbReference type="InterPro" id="IPR035647">
    <property type="entry name" value="EFG_III/V"/>
</dbReference>
<name>A0A1Y4LY25_9FIRM</name>
<dbReference type="SUPFAM" id="SSF52540">
    <property type="entry name" value="P-loop containing nucleoside triphosphate hydrolases"/>
    <property type="match status" value="1"/>
</dbReference>
<dbReference type="Pfam" id="PF03764">
    <property type="entry name" value="EFG_IV"/>
    <property type="match status" value="1"/>
</dbReference>
<dbReference type="GO" id="GO:0003924">
    <property type="term" value="F:GTPase activity"/>
    <property type="evidence" value="ECO:0007669"/>
    <property type="project" value="InterPro"/>
</dbReference>
<evidence type="ECO:0000313" key="8">
    <source>
        <dbReference type="Proteomes" id="UP000195447"/>
    </source>
</evidence>
<dbReference type="SUPFAM" id="SSF50447">
    <property type="entry name" value="Translation proteins"/>
    <property type="match status" value="1"/>
</dbReference>
<dbReference type="InterPro" id="IPR000640">
    <property type="entry name" value="EFG_V-like"/>
</dbReference>
<keyword evidence="4" id="KW-0342">GTP-binding</keyword>
<dbReference type="RefSeq" id="WP_087158268.1">
    <property type="nucleotide sequence ID" value="NZ_NFKM01000003.1"/>
</dbReference>
<protein>
    <submittedName>
        <fullName evidence="7">Translation elongation factor G</fullName>
    </submittedName>
</protein>
<dbReference type="InterPro" id="IPR009000">
    <property type="entry name" value="Transl_B-barrel_sf"/>
</dbReference>
<dbReference type="SMART" id="SM00889">
    <property type="entry name" value="EFG_IV"/>
    <property type="match status" value="1"/>
</dbReference>
<dbReference type="Pfam" id="PF22042">
    <property type="entry name" value="EF-G_D2"/>
    <property type="match status" value="1"/>
</dbReference>
<dbReference type="InterPro" id="IPR035650">
    <property type="entry name" value="Tet_C"/>
</dbReference>
<dbReference type="GO" id="GO:0003746">
    <property type="term" value="F:translation elongation factor activity"/>
    <property type="evidence" value="ECO:0007669"/>
    <property type="project" value="UniProtKB-KW"/>
</dbReference>
<dbReference type="InterPro" id="IPR031157">
    <property type="entry name" value="G_TR_CS"/>
</dbReference>
<dbReference type="Pfam" id="PF00009">
    <property type="entry name" value="GTP_EFTU"/>
    <property type="match status" value="1"/>
</dbReference>
<dbReference type="PROSITE" id="PS51722">
    <property type="entry name" value="G_TR_2"/>
    <property type="match status" value="1"/>
</dbReference>
<dbReference type="Pfam" id="PF00679">
    <property type="entry name" value="EFG_C"/>
    <property type="match status" value="1"/>
</dbReference>
<comment type="caution">
    <text evidence="7">The sequence shown here is derived from an EMBL/GenBank/DDBJ whole genome shotgun (WGS) entry which is preliminary data.</text>
</comment>
<dbReference type="Pfam" id="PF05991">
    <property type="entry name" value="NYN_YacP"/>
    <property type="match status" value="1"/>
</dbReference>
<evidence type="ECO:0000256" key="3">
    <source>
        <dbReference type="ARBA" id="ARBA00022917"/>
    </source>
</evidence>
<organism evidence="7 8">
    <name type="scientific">Faecalitalea cylindroides</name>
    <dbReference type="NCBI Taxonomy" id="39483"/>
    <lineage>
        <taxon>Bacteria</taxon>
        <taxon>Bacillati</taxon>
        <taxon>Bacillota</taxon>
        <taxon>Erysipelotrichia</taxon>
        <taxon>Erysipelotrichales</taxon>
        <taxon>Erysipelotrichaceae</taxon>
        <taxon>Faecalitalea</taxon>
    </lineage>
</organism>
<dbReference type="InterPro" id="IPR005517">
    <property type="entry name" value="Transl_elong_EFG/EF2_IV"/>
</dbReference>
<dbReference type="GO" id="GO:0046677">
    <property type="term" value="P:response to antibiotic"/>
    <property type="evidence" value="ECO:0007669"/>
    <property type="project" value="UniProtKB-KW"/>
</dbReference>
<dbReference type="SMART" id="SM00838">
    <property type="entry name" value="EFG_C"/>
    <property type="match status" value="1"/>
</dbReference>
<keyword evidence="3" id="KW-0648">Protein biosynthesis</keyword>
<keyword evidence="8" id="KW-1185">Reference proteome</keyword>
<dbReference type="Proteomes" id="UP000195447">
    <property type="component" value="Unassembled WGS sequence"/>
</dbReference>
<dbReference type="InterPro" id="IPR010298">
    <property type="entry name" value="YacP-like"/>
</dbReference>
<dbReference type="CDD" id="cd03711">
    <property type="entry name" value="Tet_C"/>
    <property type="match status" value="1"/>
</dbReference>
<dbReference type="PANTHER" id="PTHR43261">
    <property type="entry name" value="TRANSLATION ELONGATION FACTOR G-RELATED"/>
    <property type="match status" value="1"/>
</dbReference>
<keyword evidence="5" id="KW-0046">Antibiotic resistance</keyword>